<organism evidence="1 2">
    <name type="scientific">Fodinicola feengrottensis</name>
    <dbReference type="NCBI Taxonomy" id="435914"/>
    <lineage>
        <taxon>Bacteria</taxon>
        <taxon>Bacillati</taxon>
        <taxon>Actinomycetota</taxon>
        <taxon>Actinomycetes</taxon>
        <taxon>Mycobacteriales</taxon>
        <taxon>Fodinicola</taxon>
    </lineage>
</organism>
<dbReference type="InterPro" id="IPR016024">
    <property type="entry name" value="ARM-type_fold"/>
</dbReference>
<proteinExistence type="predicted"/>
<comment type="caution">
    <text evidence="1">The sequence shown here is derived from an EMBL/GenBank/DDBJ whole genome shotgun (WGS) entry which is preliminary data.</text>
</comment>
<evidence type="ECO:0000313" key="1">
    <source>
        <dbReference type="EMBL" id="GAA1665193.1"/>
    </source>
</evidence>
<sequence length="1118" mass="122366">MSRGTDLLAEWEPLPFGERQRRILAIGRGLDKAELIGLIVELRGLSGRYERLLAASLAAAAGAVDQLAWAARDQDPVVARYALAKALPLITDTQLAELLPQLPMAQHRAVYQELRRGRRTALADQLLPDVRARWGDREGAAVLPAASAAAVADWLPRLGYAMGGWSALARQHPDAVLSYAIAELDDLDDTGRQRWWTGRDQLIAALVDHRPALFVRVLESRLVGRVPPVVMARLGGLLGADADGVVRLLTGQGRIGWYRGDRWLTRSQADRIAALDDRHVIAVGRAVHAADGGDRDISRRVLEIIRAVAPGRRPSIVDGVMAGTEPATAVLSESVLDLLPRERRQLEVRRMLRLRGVRADADLTARLHAYLPFPEARRKLGPLTSAWDVDQRMLGYWLLIRSAGRTGDPHVFADALDNLDRLGTEQDRVRRWVVSALGLVPLRMFTTAAVDGLTKIRDSAVNARDLSGPTWQQLVRLAIRLLAAHPDRGQRLLRWAAETATSRIAVAALTERSELHLLPADRVQLIFDLARESFVASLDGDDAVPVLSFAEALGDRGWQVTGLPALVERVLGVGQREMCQRAVQWLLTSPNNRAHWLEKLLDWDRSALAVPAAHGRPSFFDQLALHRPDLLGEVLAGQPLSGILGITERNWVPIAAEAAQRWTTNQQRSYARLLATVDLEIAAPRVQWRVAYARVCLSVGSEPDVPQLLNHEVAQVANAALAGLVRSRKPAAAIRLLVERMDGDQAAVAGPVLGRLARWVPPESLSTLLADLLQSAPKVTARKEAARLIARHRGPDALATLTEAWQRRNQHRDVKTAIAVALIAFLDDGRAWQVLEASLAESPDAAVRLLKTGPDQVPPRHRGRFARLLTGLARHPDAQVAGEACDHLAKWSNAAPEVAAELASIVADLDCPQWPRAVFPLIGGGLAASNEFLLPSLINDLVTATGKDIDAERDRDAPARQRLAEIAEQLRDPAHDWSYPEGVLRTAARDLRTDQEFAWLAVRLLAMDTRFDDESCTGSLLDIAEVAAGRPLLVARAVAEIGAVLENSRIDNGRVLLAVHQLTSRGDLAGGLIAVELLKSVGERIGWPQPTRSSLRWLRRHPDGDVRAAAWSVFSAVE</sequence>
<evidence type="ECO:0000313" key="2">
    <source>
        <dbReference type="Proteomes" id="UP001500618"/>
    </source>
</evidence>
<dbReference type="SUPFAM" id="SSF48371">
    <property type="entry name" value="ARM repeat"/>
    <property type="match status" value="1"/>
</dbReference>
<dbReference type="RefSeq" id="WP_344308117.1">
    <property type="nucleotide sequence ID" value="NZ_BAAANY010000005.1"/>
</dbReference>
<accession>A0ABN2G4F3</accession>
<dbReference type="EMBL" id="BAAANY010000005">
    <property type="protein sequence ID" value="GAA1665193.1"/>
    <property type="molecule type" value="Genomic_DNA"/>
</dbReference>
<gene>
    <name evidence="1" type="ORF">GCM10009765_13450</name>
</gene>
<protein>
    <recommendedName>
        <fullName evidence="3">HEAT repeat domain-containing protein</fullName>
    </recommendedName>
</protein>
<reference evidence="1 2" key="1">
    <citation type="journal article" date="2019" name="Int. J. Syst. Evol. Microbiol.">
        <title>The Global Catalogue of Microorganisms (GCM) 10K type strain sequencing project: providing services to taxonomists for standard genome sequencing and annotation.</title>
        <authorList>
            <consortium name="The Broad Institute Genomics Platform"/>
            <consortium name="The Broad Institute Genome Sequencing Center for Infectious Disease"/>
            <person name="Wu L."/>
            <person name="Ma J."/>
        </authorList>
    </citation>
    <scope>NUCLEOTIDE SEQUENCE [LARGE SCALE GENOMIC DNA]</scope>
    <source>
        <strain evidence="1 2">JCM 14718</strain>
    </source>
</reference>
<evidence type="ECO:0008006" key="3">
    <source>
        <dbReference type="Google" id="ProtNLM"/>
    </source>
</evidence>
<name>A0ABN2G4F3_9ACTN</name>
<keyword evidence="2" id="KW-1185">Reference proteome</keyword>
<dbReference type="Proteomes" id="UP001500618">
    <property type="component" value="Unassembled WGS sequence"/>
</dbReference>